<dbReference type="AlphaFoldDB" id="A0A392UGB2"/>
<evidence type="ECO:0000256" key="1">
    <source>
        <dbReference type="SAM" id="MobiDB-lite"/>
    </source>
</evidence>
<proteinExistence type="predicted"/>
<sequence>MKIVGESDANGGGKAAVMFSGSWDRGRLAPSRMSRP</sequence>
<keyword evidence="3" id="KW-1185">Reference proteome</keyword>
<comment type="caution">
    <text evidence="2">The sequence shown here is derived from an EMBL/GenBank/DDBJ whole genome shotgun (WGS) entry which is preliminary data.</text>
</comment>
<feature type="non-terminal residue" evidence="2">
    <location>
        <position position="36"/>
    </location>
</feature>
<accession>A0A392UGB2</accession>
<dbReference type="Proteomes" id="UP000265520">
    <property type="component" value="Unassembled WGS sequence"/>
</dbReference>
<evidence type="ECO:0000313" key="2">
    <source>
        <dbReference type="EMBL" id="MCI72581.1"/>
    </source>
</evidence>
<reference evidence="2 3" key="1">
    <citation type="journal article" date="2018" name="Front. Plant Sci.">
        <title>Red Clover (Trifolium pratense) and Zigzag Clover (T. medium) - A Picture of Genomic Similarities and Differences.</title>
        <authorList>
            <person name="Dluhosova J."/>
            <person name="Istvanek J."/>
            <person name="Nedelnik J."/>
            <person name="Repkova J."/>
        </authorList>
    </citation>
    <scope>NUCLEOTIDE SEQUENCE [LARGE SCALE GENOMIC DNA]</scope>
    <source>
        <strain evidence="3">cv. 10/8</strain>
        <tissue evidence="2">Leaf</tissue>
    </source>
</reference>
<feature type="region of interest" description="Disordered" evidence="1">
    <location>
        <begin position="1"/>
        <end position="36"/>
    </location>
</feature>
<name>A0A392UGB2_9FABA</name>
<dbReference type="EMBL" id="LXQA010820881">
    <property type="protein sequence ID" value="MCI72581.1"/>
    <property type="molecule type" value="Genomic_DNA"/>
</dbReference>
<organism evidence="2 3">
    <name type="scientific">Trifolium medium</name>
    <dbReference type="NCBI Taxonomy" id="97028"/>
    <lineage>
        <taxon>Eukaryota</taxon>
        <taxon>Viridiplantae</taxon>
        <taxon>Streptophyta</taxon>
        <taxon>Embryophyta</taxon>
        <taxon>Tracheophyta</taxon>
        <taxon>Spermatophyta</taxon>
        <taxon>Magnoliopsida</taxon>
        <taxon>eudicotyledons</taxon>
        <taxon>Gunneridae</taxon>
        <taxon>Pentapetalae</taxon>
        <taxon>rosids</taxon>
        <taxon>fabids</taxon>
        <taxon>Fabales</taxon>
        <taxon>Fabaceae</taxon>
        <taxon>Papilionoideae</taxon>
        <taxon>50 kb inversion clade</taxon>
        <taxon>NPAAA clade</taxon>
        <taxon>Hologalegina</taxon>
        <taxon>IRL clade</taxon>
        <taxon>Trifolieae</taxon>
        <taxon>Trifolium</taxon>
    </lineage>
</organism>
<protein>
    <submittedName>
        <fullName evidence="2">Uncharacterized protein</fullName>
    </submittedName>
</protein>
<evidence type="ECO:0000313" key="3">
    <source>
        <dbReference type="Proteomes" id="UP000265520"/>
    </source>
</evidence>